<dbReference type="STRING" id="630626.EBL_c10480"/>
<gene>
    <name evidence="7" type="ordered locus">EBL_c10480</name>
</gene>
<dbReference type="KEGG" id="ebt:EBL_c10480"/>
<dbReference type="Pfam" id="PF00126">
    <property type="entry name" value="HTH_1"/>
    <property type="match status" value="1"/>
</dbReference>
<evidence type="ECO:0000256" key="1">
    <source>
        <dbReference type="ARBA" id="ARBA00009437"/>
    </source>
</evidence>
<evidence type="ECO:0000256" key="3">
    <source>
        <dbReference type="ARBA" id="ARBA00023125"/>
    </source>
</evidence>
<keyword evidence="8" id="KW-1185">Reference proteome</keyword>
<evidence type="ECO:0000313" key="7">
    <source>
        <dbReference type="EMBL" id="AFJ46158.1"/>
    </source>
</evidence>
<accession>I2B6K4</accession>
<dbReference type="InterPro" id="IPR036388">
    <property type="entry name" value="WH-like_DNA-bd_sf"/>
</dbReference>
<dbReference type="EMBL" id="CP001560">
    <property type="protein sequence ID" value="AFJ46158.1"/>
    <property type="molecule type" value="Genomic_DNA"/>
</dbReference>
<dbReference type="CDD" id="cd05466">
    <property type="entry name" value="PBP2_LTTR_substrate"/>
    <property type="match status" value="1"/>
</dbReference>
<dbReference type="GO" id="GO:0032993">
    <property type="term" value="C:protein-DNA complex"/>
    <property type="evidence" value="ECO:0007669"/>
    <property type="project" value="TreeGrafter"/>
</dbReference>
<dbReference type="Gene3D" id="1.10.10.10">
    <property type="entry name" value="Winged helix-like DNA-binding domain superfamily/Winged helix DNA-binding domain"/>
    <property type="match status" value="1"/>
</dbReference>
<feature type="domain" description="HTH lysR-type" evidence="6">
    <location>
        <begin position="18"/>
        <end position="75"/>
    </location>
</feature>
<dbReference type="GO" id="GO:0003677">
    <property type="term" value="F:DNA binding"/>
    <property type="evidence" value="ECO:0007669"/>
    <property type="project" value="UniProtKB-KW"/>
</dbReference>
<dbReference type="InterPro" id="IPR000847">
    <property type="entry name" value="LysR_HTH_N"/>
</dbReference>
<dbReference type="Proteomes" id="UP000001955">
    <property type="component" value="Chromosome"/>
</dbReference>
<dbReference type="FunFam" id="1.10.10.10:FF:000001">
    <property type="entry name" value="LysR family transcriptional regulator"/>
    <property type="match status" value="1"/>
</dbReference>
<evidence type="ECO:0000259" key="6">
    <source>
        <dbReference type="PROSITE" id="PS50931"/>
    </source>
</evidence>
<organism evidence="7 8">
    <name type="scientific">Shimwellia blattae (strain ATCC 29907 / DSM 4481 / JCM 1650 / NBRC 105725 / CDC 9005-74)</name>
    <name type="common">Escherichia blattae</name>
    <dbReference type="NCBI Taxonomy" id="630626"/>
    <lineage>
        <taxon>Bacteria</taxon>
        <taxon>Pseudomonadati</taxon>
        <taxon>Pseudomonadota</taxon>
        <taxon>Gammaproteobacteria</taxon>
        <taxon>Enterobacterales</taxon>
        <taxon>Enterobacteriaceae</taxon>
        <taxon>Shimwellia</taxon>
    </lineage>
</organism>
<dbReference type="HOGENOM" id="CLU_039613_6_4_6"/>
<name>I2B6K4_SHIBC</name>
<dbReference type="PANTHER" id="PTHR30346:SF26">
    <property type="entry name" value="HYDROGEN PEROXIDE-INDUCIBLE GENES ACTIVATOR"/>
    <property type="match status" value="1"/>
</dbReference>
<dbReference type="SUPFAM" id="SSF53850">
    <property type="entry name" value="Periplasmic binding protein-like II"/>
    <property type="match status" value="1"/>
</dbReference>
<dbReference type="Gene3D" id="3.40.190.10">
    <property type="entry name" value="Periplasmic binding protein-like II"/>
    <property type="match status" value="2"/>
</dbReference>
<dbReference type="InterPro" id="IPR005119">
    <property type="entry name" value="LysR_subst-bd"/>
</dbReference>
<sequence length="293" mass="32529">MLPGKNGLFFSQASKIIMDYRQLKCFIAVFEERNITSAARRMFLTQPALSATIKALEQELEVALFDRLPRGVEVTADARVLYPQARRMVAEADALARSFRKEQNRQQVVIGIESDIATSHVEQVLRAVQQKEYPLLITLEPDCTGEIRFGSEDQRCEDELFLPLFTEPYVLALADDHPLGRSEQLTAADLQDIDWIQCPGHDSHQRLLPLYGARAASPAANAGNLTLALHLVQSGMGAAIVPESLAQARCNVITRALPEQPLVRRTGICYAAQTQAIPSVAWLLEHLRQVFAG</sequence>
<comment type="similarity">
    <text evidence="1">Belongs to the LysR transcriptional regulatory family.</text>
</comment>
<dbReference type="InterPro" id="IPR036390">
    <property type="entry name" value="WH_DNA-bd_sf"/>
</dbReference>
<dbReference type="GO" id="GO:0003700">
    <property type="term" value="F:DNA-binding transcription factor activity"/>
    <property type="evidence" value="ECO:0007669"/>
    <property type="project" value="InterPro"/>
</dbReference>
<evidence type="ECO:0000256" key="2">
    <source>
        <dbReference type="ARBA" id="ARBA00023015"/>
    </source>
</evidence>
<dbReference type="eggNOG" id="COG0583">
    <property type="taxonomic scope" value="Bacteria"/>
</dbReference>
<keyword evidence="2" id="KW-0805">Transcription regulation</keyword>
<keyword evidence="5" id="KW-0804">Transcription</keyword>
<evidence type="ECO:0000256" key="5">
    <source>
        <dbReference type="ARBA" id="ARBA00023163"/>
    </source>
</evidence>
<proteinExistence type="inferred from homology"/>
<keyword evidence="3" id="KW-0238">DNA-binding</keyword>
<protein>
    <submittedName>
        <fullName evidence="7">Putative transcriptional regulator</fullName>
    </submittedName>
</protein>
<dbReference type="PROSITE" id="PS50931">
    <property type="entry name" value="HTH_LYSR"/>
    <property type="match status" value="1"/>
</dbReference>
<dbReference type="AlphaFoldDB" id="I2B6K4"/>
<evidence type="ECO:0000313" key="8">
    <source>
        <dbReference type="Proteomes" id="UP000001955"/>
    </source>
</evidence>
<evidence type="ECO:0000256" key="4">
    <source>
        <dbReference type="ARBA" id="ARBA00023159"/>
    </source>
</evidence>
<dbReference type="PANTHER" id="PTHR30346">
    <property type="entry name" value="TRANSCRIPTIONAL DUAL REGULATOR HCAR-RELATED"/>
    <property type="match status" value="1"/>
</dbReference>
<keyword evidence="4" id="KW-0010">Activator</keyword>
<dbReference type="Pfam" id="PF03466">
    <property type="entry name" value="LysR_substrate"/>
    <property type="match status" value="1"/>
</dbReference>
<dbReference type="PRINTS" id="PR00039">
    <property type="entry name" value="HTHLYSR"/>
</dbReference>
<dbReference type="SUPFAM" id="SSF46785">
    <property type="entry name" value="Winged helix' DNA-binding domain"/>
    <property type="match status" value="1"/>
</dbReference>
<dbReference type="PATRIC" id="fig|630626.3.peg.1014"/>
<reference evidence="7 8" key="1">
    <citation type="journal article" date="2012" name="J. Bacteriol.">
        <title>Complete genome sequence of the B12-producing Shimwellia blattae strain DSM 4481, isolated from a cockroach.</title>
        <authorList>
            <person name="Brzuszkiewicz E."/>
            <person name="Waschkowitz T."/>
            <person name="Wiezer A."/>
            <person name="Daniel R."/>
        </authorList>
    </citation>
    <scope>NUCLEOTIDE SEQUENCE [LARGE SCALE GENOMIC DNA]</scope>
    <source>
        <strain evidence="8">ATCC 29907 / DSM 4481 / JCM 1650 / NBRC 105725 / CDC 9005-74</strain>
    </source>
</reference>